<reference evidence="3" key="1">
    <citation type="submission" date="2021-01" db="EMBL/GenBank/DDBJ databases">
        <authorList>
            <person name="Corre E."/>
            <person name="Pelletier E."/>
            <person name="Niang G."/>
            <person name="Scheremetjew M."/>
            <person name="Finn R."/>
            <person name="Kale V."/>
            <person name="Holt S."/>
            <person name="Cochrane G."/>
            <person name="Meng A."/>
            <person name="Brown T."/>
            <person name="Cohen L."/>
        </authorList>
    </citation>
    <scope>NUCLEOTIDE SEQUENCE</scope>
    <source>
        <strain evidence="3">CCMP2058</strain>
    </source>
</reference>
<protein>
    <recommendedName>
        <fullName evidence="2">PH domain-containing protein</fullName>
    </recommendedName>
</protein>
<name>A0A7S0CYL8_9EUKA</name>
<dbReference type="AlphaFoldDB" id="A0A7S0CYL8"/>
<feature type="region of interest" description="Disordered" evidence="1">
    <location>
        <begin position="230"/>
        <end position="250"/>
    </location>
</feature>
<dbReference type="Gene3D" id="2.30.29.30">
    <property type="entry name" value="Pleckstrin-homology domain (PH domain)/Phosphotyrosine-binding domain (PTB)"/>
    <property type="match status" value="1"/>
</dbReference>
<proteinExistence type="predicted"/>
<evidence type="ECO:0000313" key="3">
    <source>
        <dbReference type="EMBL" id="CAD8435949.1"/>
    </source>
</evidence>
<organism evidence="3">
    <name type="scientific">Amorphochlora amoebiformis</name>
    <dbReference type="NCBI Taxonomy" id="1561963"/>
    <lineage>
        <taxon>Eukaryota</taxon>
        <taxon>Sar</taxon>
        <taxon>Rhizaria</taxon>
        <taxon>Cercozoa</taxon>
        <taxon>Chlorarachniophyceae</taxon>
        <taxon>Amorphochlora</taxon>
    </lineage>
</organism>
<sequence>MASERTGYLWAREGTAWQHRYFTVAAGWLFASVADEESILYKVNLEHSHTESLPITKNSGRRYSFTLHAPNSKKILTLACDNKEDFEGWIQALITNRMSENTYNSVGSEEPDPVTPAGQSGFAKWLEETKNTSKNKMKTYTITRSESNTTGYVVHTYYGTDKPKESAEDLRHHEERPNSEHVSELEPLLSECDAYQKKNICAKCAEFLWRCICSWCAYFRCGGSFPVSGQGQGLNLQESSRGTTLNMEGL</sequence>
<evidence type="ECO:0000256" key="1">
    <source>
        <dbReference type="SAM" id="MobiDB-lite"/>
    </source>
</evidence>
<dbReference type="Pfam" id="PF00169">
    <property type="entry name" value="PH"/>
    <property type="match status" value="1"/>
</dbReference>
<dbReference type="InterPro" id="IPR011993">
    <property type="entry name" value="PH-like_dom_sf"/>
</dbReference>
<dbReference type="InterPro" id="IPR001849">
    <property type="entry name" value="PH_domain"/>
</dbReference>
<evidence type="ECO:0000259" key="2">
    <source>
        <dbReference type="PROSITE" id="PS50003"/>
    </source>
</evidence>
<feature type="region of interest" description="Disordered" evidence="1">
    <location>
        <begin position="163"/>
        <end position="182"/>
    </location>
</feature>
<dbReference type="SUPFAM" id="SSF50729">
    <property type="entry name" value="PH domain-like"/>
    <property type="match status" value="1"/>
</dbReference>
<feature type="domain" description="PH" evidence="2">
    <location>
        <begin position="2"/>
        <end position="98"/>
    </location>
</feature>
<dbReference type="EMBL" id="HBEM01005404">
    <property type="protein sequence ID" value="CAD8435949.1"/>
    <property type="molecule type" value="Transcribed_RNA"/>
</dbReference>
<gene>
    <name evidence="3" type="ORF">LAMO00422_LOCUS3781</name>
</gene>
<dbReference type="PROSITE" id="PS50003">
    <property type="entry name" value="PH_DOMAIN"/>
    <property type="match status" value="1"/>
</dbReference>
<accession>A0A7S0CYL8</accession>